<dbReference type="EMBL" id="JAQHXR010000003">
    <property type="protein sequence ID" value="MDA3969342.1"/>
    <property type="molecule type" value="Genomic_DNA"/>
</dbReference>
<sequence length="145" mass="16371">MESLYPYFLIIHILCAIIFLGYIFTDVVLLSLIRKKLGEEIADKIFSIIGSRARKIMPLCLALLILSGGVMISRYINSEVGFFDTTLQQFLFIKMILAFVILVAVVISLSCYYLGLKNPLAKIIHILALILGLFIVLLAKMAFYF</sequence>
<accession>A0ABT4VFF7</accession>
<feature type="transmembrane region" description="Helical" evidence="1">
    <location>
        <begin position="96"/>
        <end position="116"/>
    </location>
</feature>
<name>A0ABT4VFF7_9HELI</name>
<comment type="caution">
    <text evidence="2">The sequence shown here is derived from an EMBL/GenBank/DDBJ whole genome shotgun (WGS) entry which is preliminary data.</text>
</comment>
<evidence type="ECO:0000313" key="3">
    <source>
        <dbReference type="Proteomes" id="UP001210261"/>
    </source>
</evidence>
<feature type="transmembrane region" description="Helical" evidence="1">
    <location>
        <begin position="123"/>
        <end position="143"/>
    </location>
</feature>
<keyword evidence="1" id="KW-0812">Transmembrane</keyword>
<proteinExistence type="predicted"/>
<feature type="transmembrane region" description="Helical" evidence="1">
    <location>
        <begin position="6"/>
        <end position="33"/>
    </location>
</feature>
<dbReference type="Proteomes" id="UP001210261">
    <property type="component" value="Unassembled WGS sequence"/>
</dbReference>
<organism evidence="2 3">
    <name type="scientific">Helicobacter ibis</name>
    <dbReference type="NCBI Taxonomy" id="2962633"/>
    <lineage>
        <taxon>Bacteria</taxon>
        <taxon>Pseudomonadati</taxon>
        <taxon>Campylobacterota</taxon>
        <taxon>Epsilonproteobacteria</taxon>
        <taxon>Campylobacterales</taxon>
        <taxon>Helicobacteraceae</taxon>
        <taxon>Helicobacter</taxon>
    </lineage>
</organism>
<keyword evidence="1" id="KW-1133">Transmembrane helix</keyword>
<dbReference type="RefSeq" id="WP_271021685.1">
    <property type="nucleotide sequence ID" value="NZ_JAQHXR010000003.1"/>
</dbReference>
<dbReference type="InterPro" id="IPR007418">
    <property type="entry name" value="DUF474"/>
</dbReference>
<protein>
    <submittedName>
        <fullName evidence="2">Copper resistance protein CopD</fullName>
    </submittedName>
</protein>
<keyword evidence="3" id="KW-1185">Reference proteome</keyword>
<gene>
    <name evidence="2" type="ORF">PF021_06605</name>
</gene>
<evidence type="ECO:0000313" key="2">
    <source>
        <dbReference type="EMBL" id="MDA3969342.1"/>
    </source>
</evidence>
<dbReference type="PIRSF" id="PIRSF015875">
    <property type="entry name" value="UCP015875"/>
    <property type="match status" value="1"/>
</dbReference>
<keyword evidence="1" id="KW-0472">Membrane</keyword>
<feature type="transmembrane region" description="Helical" evidence="1">
    <location>
        <begin position="56"/>
        <end position="76"/>
    </location>
</feature>
<reference evidence="2 3" key="1">
    <citation type="submission" date="2023-01" db="EMBL/GenBank/DDBJ databases">
        <title>Description of Helicobacter ibis sp. nov. isolated from faecal droppings of black-faced ibis (Theristicus melanopis).</title>
        <authorList>
            <person name="Lopez-Cantillo M."/>
            <person name="Vidal-Veuthey B."/>
            <person name="Mella A."/>
            <person name="De La Haba R."/>
            <person name="Collado L."/>
        </authorList>
    </citation>
    <scope>NUCLEOTIDE SEQUENCE [LARGE SCALE GENOMIC DNA]</scope>
    <source>
        <strain evidence="2 3">A82</strain>
    </source>
</reference>
<evidence type="ECO:0000256" key="1">
    <source>
        <dbReference type="SAM" id="Phobius"/>
    </source>
</evidence>